<reference evidence="3" key="2">
    <citation type="submission" date="2014-07" db="EMBL/GenBank/DDBJ databases">
        <authorList>
            <person name="Hull J."/>
        </authorList>
    </citation>
    <scope>NUCLEOTIDE SEQUENCE</scope>
</reference>
<keyword evidence="3" id="KW-0689">Ribosomal protein</keyword>
<feature type="non-terminal residue" evidence="3">
    <location>
        <position position="694"/>
    </location>
</feature>
<sequence length="694" mass="79933">MYSFAFLLYLVELLTTSGAYQSNHWADRSWSQKSYDKMCQRDDSGRQAKQPNNFESRAKRQGEIPHEFVDKDYKPDAFYGDRATVVVSIKTKSAKNKYHNDELKQTFGVRLMSRLILTVCSAVTYMTNQDFRVTYLNHYPEHKPVTKVDFKDVSVQLMSTEGTETHDVQDIFIHPRCDNQYLVDLAIVVSRTPLPGSRNVWIHSAENLLFRRNLDRVVSAHAVLGKCTVPIFKRDRTFSSDIEGVGFAKVFFQVWDGCRPGVCPYWEEQRGLIRPSDQARCNNKLDNGTRMCMKWIVPRSLCHLGMGTPVFCDVGNIHGLMGFIVTETYECIHFNYQHAVMQGVSDGIDWIRKTLLQAVTAEYEKSIPPWMANMRENFTGDWEPTKIRYETPTEKKLVEFSNFIGEQILSVVNVYYRYQFRCRGALVAHDLVVVPCSCLTIQFSFGMTELRNIMKASPVSFPKILVREFAVSLMLNGSYPFVNVGRGFIHRKCDTHWLYDIGYLTLQQSLPHYKLAWVMTTQVELFKKMLYITSVADASMGYNCYWLNTEIPAEKSKIRFVPWTQCINVVCPTDDWRTYQKDRCYGSLEPLQSSLFCIESLVKSWPACRIPHGTPIFCNVEQARGLIGFVTSSVSMINYVNKCYERMPENQTAVMLGIDPILPFISRFLWINQVEKTLRLTGQSSCQLLEPSSV</sequence>
<keyword evidence="3" id="KW-0489">Methyltransferase</keyword>
<dbReference type="GO" id="GO:0005840">
    <property type="term" value="C:ribosome"/>
    <property type="evidence" value="ECO:0007669"/>
    <property type="project" value="UniProtKB-KW"/>
</dbReference>
<evidence type="ECO:0000313" key="3">
    <source>
        <dbReference type="EMBL" id="JAF98993.1"/>
    </source>
</evidence>
<dbReference type="AlphaFoldDB" id="A0A0A9VTE4"/>
<dbReference type="SUPFAM" id="SSF50494">
    <property type="entry name" value="Trypsin-like serine proteases"/>
    <property type="match status" value="2"/>
</dbReference>
<feature type="region of interest" description="Disordered" evidence="1">
    <location>
        <begin position="40"/>
        <end position="61"/>
    </location>
</feature>
<dbReference type="InterPro" id="IPR043504">
    <property type="entry name" value="Peptidase_S1_PA_chymotrypsin"/>
</dbReference>
<dbReference type="InterPro" id="IPR009003">
    <property type="entry name" value="Peptidase_S1_PA"/>
</dbReference>
<reference evidence="3" key="1">
    <citation type="journal article" date="2014" name="PLoS ONE">
        <title>Transcriptome-Based Identification of ABC Transporters in the Western Tarnished Plant Bug Lygus hesperus.</title>
        <authorList>
            <person name="Hull J.J."/>
            <person name="Chaney K."/>
            <person name="Geib S.M."/>
            <person name="Fabrick J.A."/>
            <person name="Brent C.S."/>
            <person name="Walsh D."/>
            <person name="Lavine L.C."/>
        </authorList>
    </citation>
    <scope>NUCLEOTIDE SEQUENCE</scope>
</reference>
<dbReference type="EMBL" id="GBHO01044610">
    <property type="protein sequence ID" value="JAF98993.1"/>
    <property type="molecule type" value="Transcribed_RNA"/>
</dbReference>
<name>A0A0A9VTE4_LYGHE</name>
<keyword evidence="3" id="KW-0808">Transferase</keyword>
<keyword evidence="2" id="KW-0732">Signal</keyword>
<evidence type="ECO:0000256" key="2">
    <source>
        <dbReference type="SAM" id="SignalP"/>
    </source>
</evidence>
<accession>A0A0A9VTE4</accession>
<feature type="chain" id="PRO_5002051730" evidence="2">
    <location>
        <begin position="20"/>
        <end position="694"/>
    </location>
</feature>
<protein>
    <submittedName>
        <fullName evidence="3">Ribosomal protein L11 methyltransferase</fullName>
    </submittedName>
</protein>
<proteinExistence type="predicted"/>
<evidence type="ECO:0000256" key="1">
    <source>
        <dbReference type="SAM" id="MobiDB-lite"/>
    </source>
</evidence>
<feature type="signal peptide" evidence="2">
    <location>
        <begin position="1"/>
        <end position="19"/>
    </location>
</feature>
<keyword evidence="3" id="KW-0687">Ribonucleoprotein</keyword>
<dbReference type="Gene3D" id="2.40.10.10">
    <property type="entry name" value="Trypsin-like serine proteases"/>
    <property type="match status" value="2"/>
</dbReference>
<organism evidence="3">
    <name type="scientific">Lygus hesperus</name>
    <name type="common">Western plant bug</name>
    <dbReference type="NCBI Taxonomy" id="30085"/>
    <lineage>
        <taxon>Eukaryota</taxon>
        <taxon>Metazoa</taxon>
        <taxon>Ecdysozoa</taxon>
        <taxon>Arthropoda</taxon>
        <taxon>Hexapoda</taxon>
        <taxon>Insecta</taxon>
        <taxon>Pterygota</taxon>
        <taxon>Neoptera</taxon>
        <taxon>Paraneoptera</taxon>
        <taxon>Hemiptera</taxon>
        <taxon>Heteroptera</taxon>
        <taxon>Panheteroptera</taxon>
        <taxon>Cimicomorpha</taxon>
        <taxon>Miridae</taxon>
        <taxon>Mirini</taxon>
        <taxon>Lygus</taxon>
    </lineage>
</organism>
<gene>
    <name evidence="3" type="primary">prmA_0</name>
    <name evidence="3" type="ORF">CM83_2415</name>
</gene>
<dbReference type="GO" id="GO:0032259">
    <property type="term" value="P:methylation"/>
    <property type="evidence" value="ECO:0007669"/>
    <property type="project" value="UniProtKB-KW"/>
</dbReference>
<dbReference type="GO" id="GO:0008168">
    <property type="term" value="F:methyltransferase activity"/>
    <property type="evidence" value="ECO:0007669"/>
    <property type="project" value="UniProtKB-KW"/>
</dbReference>